<proteinExistence type="predicted"/>
<name>A0ABN7ANQ2_9HEMI</name>
<sequence>MLTCYNDDDIQFHLLSEGHQNHQGPKGVHPLGGGFCGRSSRRTRPYKTIQGRRAASGPVEIEQPSHVHGRSSSPTMCLDMMALADAAALGGQPAVVAAPDDGWQLPDNEYVRRMNAWKSRPSLFSVVGKTARTVNLVDFFDWMDEQERLKVEGKPFVRVPGSPA</sequence>
<gene>
    <name evidence="2" type="ORF">NTJ_04826</name>
</gene>
<dbReference type="EMBL" id="AP028911">
    <property type="protein sequence ID" value="BES92017.1"/>
    <property type="molecule type" value="Genomic_DNA"/>
</dbReference>
<feature type="region of interest" description="Disordered" evidence="1">
    <location>
        <begin position="21"/>
        <end position="42"/>
    </location>
</feature>
<evidence type="ECO:0000313" key="2">
    <source>
        <dbReference type="EMBL" id="BES92017.1"/>
    </source>
</evidence>
<accession>A0ABN7ANQ2</accession>
<evidence type="ECO:0000256" key="1">
    <source>
        <dbReference type="SAM" id="MobiDB-lite"/>
    </source>
</evidence>
<protein>
    <submittedName>
        <fullName evidence="2">Uncharacterized protein</fullName>
    </submittedName>
</protein>
<dbReference type="Proteomes" id="UP001307889">
    <property type="component" value="Chromosome 3"/>
</dbReference>
<reference evidence="2 3" key="1">
    <citation type="submission" date="2023-09" db="EMBL/GenBank/DDBJ databases">
        <title>Nesidiocoris tenuis whole genome shotgun sequence.</title>
        <authorList>
            <person name="Shibata T."/>
            <person name="Shimoda M."/>
            <person name="Kobayashi T."/>
            <person name="Uehara T."/>
        </authorList>
    </citation>
    <scope>NUCLEOTIDE SEQUENCE [LARGE SCALE GENOMIC DNA]</scope>
    <source>
        <strain evidence="2 3">Japan</strain>
    </source>
</reference>
<evidence type="ECO:0000313" key="3">
    <source>
        <dbReference type="Proteomes" id="UP001307889"/>
    </source>
</evidence>
<organism evidence="2 3">
    <name type="scientific">Nesidiocoris tenuis</name>
    <dbReference type="NCBI Taxonomy" id="355587"/>
    <lineage>
        <taxon>Eukaryota</taxon>
        <taxon>Metazoa</taxon>
        <taxon>Ecdysozoa</taxon>
        <taxon>Arthropoda</taxon>
        <taxon>Hexapoda</taxon>
        <taxon>Insecta</taxon>
        <taxon>Pterygota</taxon>
        <taxon>Neoptera</taxon>
        <taxon>Paraneoptera</taxon>
        <taxon>Hemiptera</taxon>
        <taxon>Heteroptera</taxon>
        <taxon>Panheteroptera</taxon>
        <taxon>Cimicomorpha</taxon>
        <taxon>Miridae</taxon>
        <taxon>Dicyphina</taxon>
        <taxon>Nesidiocoris</taxon>
    </lineage>
</organism>
<keyword evidence="3" id="KW-1185">Reference proteome</keyword>